<evidence type="ECO:0000313" key="1">
    <source>
        <dbReference type="EMBL" id="BAH83007.1"/>
    </source>
</evidence>
<organism evidence="1 2">
    <name type="scientific">Candidatus Ishikawaella capsulata Mpkobe</name>
    <dbReference type="NCBI Taxonomy" id="476281"/>
    <lineage>
        <taxon>Bacteria</taxon>
        <taxon>Pseudomonadati</taxon>
        <taxon>Pseudomonadota</taxon>
        <taxon>Gammaproteobacteria</taxon>
        <taxon>Enterobacterales</taxon>
        <taxon>Enterobacteriaceae</taxon>
        <taxon>Candidatus Ishikawella</taxon>
    </lineage>
</organism>
<protein>
    <submittedName>
        <fullName evidence="1">Uncharacterized protein</fullName>
    </submittedName>
</protein>
<accession>C5WCF1</accession>
<name>C5WCF1_9ENTR</name>
<proteinExistence type="predicted"/>
<dbReference type="EMBL" id="AP010872">
    <property type="protein sequence ID" value="BAH83007.1"/>
    <property type="molecule type" value="Genomic_DNA"/>
</dbReference>
<dbReference type="HOGENOM" id="CLU_3023469_0_0_6"/>
<dbReference type="KEGG" id="icp:ICMP_146"/>
<keyword evidence="2" id="KW-1185">Reference proteome</keyword>
<reference evidence="1 2" key="1">
    <citation type="journal article" date="2011" name="Genome Biol. Evol.">
        <title>Reductive evolution of bacterial genome in insect gut environment.</title>
        <authorList>
            <person name="Nikoh N."/>
            <person name="Hosokawa T."/>
            <person name="Ohshima K."/>
            <person name="Hattori M."/>
            <person name="Fukatsu T."/>
        </authorList>
    </citation>
    <scope>NUCLEOTIDE SEQUENCE [LARGE SCALE GENOMIC DNA]</scope>
    <source>
        <strain evidence="1 2">Mpkobe</strain>
    </source>
</reference>
<evidence type="ECO:0000313" key="2">
    <source>
        <dbReference type="Proteomes" id="UP000061704"/>
    </source>
</evidence>
<dbReference type="AlphaFoldDB" id="C5WCF1"/>
<sequence>MQKCRYNISIFNQLPHDIPPFLYSNRGIDDFSQLQYSTQYLLQYFQLKGIDKLLN</sequence>
<gene>
    <name evidence="1" type="ORF">ICMP_146</name>
</gene>
<dbReference type="Proteomes" id="UP000061704">
    <property type="component" value="Chromosome"/>
</dbReference>